<comment type="caution">
    <text evidence="2">The sequence shown here is derived from an EMBL/GenBank/DDBJ whole genome shotgun (WGS) entry which is preliminary data.</text>
</comment>
<evidence type="ECO:0000256" key="1">
    <source>
        <dbReference type="SAM" id="MobiDB-lite"/>
    </source>
</evidence>
<proteinExistence type="predicted"/>
<organism evidence="2 3">
    <name type="scientific">Pleurodeles waltl</name>
    <name type="common">Iberian ribbed newt</name>
    <dbReference type="NCBI Taxonomy" id="8319"/>
    <lineage>
        <taxon>Eukaryota</taxon>
        <taxon>Metazoa</taxon>
        <taxon>Chordata</taxon>
        <taxon>Craniata</taxon>
        <taxon>Vertebrata</taxon>
        <taxon>Euteleostomi</taxon>
        <taxon>Amphibia</taxon>
        <taxon>Batrachia</taxon>
        <taxon>Caudata</taxon>
        <taxon>Salamandroidea</taxon>
        <taxon>Salamandridae</taxon>
        <taxon>Pleurodelinae</taxon>
        <taxon>Pleurodeles</taxon>
    </lineage>
</organism>
<evidence type="ECO:0000313" key="2">
    <source>
        <dbReference type="EMBL" id="KAJ1218843.1"/>
    </source>
</evidence>
<evidence type="ECO:0000313" key="3">
    <source>
        <dbReference type="Proteomes" id="UP001066276"/>
    </source>
</evidence>
<dbReference type="Pfam" id="PF07004">
    <property type="entry name" value="SHIPPO-rpt"/>
    <property type="match status" value="2"/>
</dbReference>
<feature type="region of interest" description="Disordered" evidence="1">
    <location>
        <begin position="1"/>
        <end position="34"/>
    </location>
</feature>
<dbReference type="InterPro" id="IPR010736">
    <property type="entry name" value="SHIPPO-rpt"/>
</dbReference>
<dbReference type="EMBL" id="JANPWB010000001">
    <property type="protein sequence ID" value="KAJ1218843.1"/>
    <property type="molecule type" value="Genomic_DNA"/>
</dbReference>
<gene>
    <name evidence="2" type="ORF">NDU88_006415</name>
</gene>
<sequence length="94" mass="10468">DTPPPGTYDVHESFERSQGKRQYMPPRTTQAKRKQNSFLSAAPRDFYLVGDVDIPGPGTYDPVVKSSAKALLSVPRDERFKEQKVITPGPGAYE</sequence>
<feature type="non-terminal residue" evidence="2">
    <location>
        <position position="1"/>
    </location>
</feature>
<feature type="non-terminal residue" evidence="2">
    <location>
        <position position="94"/>
    </location>
</feature>
<dbReference type="AlphaFoldDB" id="A0AAV7X2J9"/>
<accession>A0AAV7X2J9</accession>
<name>A0AAV7X2J9_PLEWA</name>
<reference evidence="2" key="1">
    <citation type="journal article" date="2022" name="bioRxiv">
        <title>Sequencing and chromosome-scale assembly of the giantPleurodeles waltlgenome.</title>
        <authorList>
            <person name="Brown T."/>
            <person name="Elewa A."/>
            <person name="Iarovenko S."/>
            <person name="Subramanian E."/>
            <person name="Araus A.J."/>
            <person name="Petzold A."/>
            <person name="Susuki M."/>
            <person name="Suzuki K.-i.T."/>
            <person name="Hayashi T."/>
            <person name="Toyoda A."/>
            <person name="Oliveira C."/>
            <person name="Osipova E."/>
            <person name="Leigh N.D."/>
            <person name="Simon A."/>
            <person name="Yun M.H."/>
        </authorList>
    </citation>
    <scope>NUCLEOTIDE SEQUENCE</scope>
    <source>
        <strain evidence="2">20211129_DDA</strain>
        <tissue evidence="2">Liver</tissue>
    </source>
</reference>
<feature type="compositionally biased region" description="Basic and acidic residues" evidence="1">
    <location>
        <begin position="9"/>
        <end position="18"/>
    </location>
</feature>
<dbReference type="Proteomes" id="UP001066276">
    <property type="component" value="Chromosome 1_1"/>
</dbReference>
<protein>
    <submittedName>
        <fullName evidence="2">Uncharacterized protein</fullName>
    </submittedName>
</protein>
<keyword evidence="3" id="KW-1185">Reference proteome</keyword>